<dbReference type="SUPFAM" id="SSF55620">
    <property type="entry name" value="Tetrahydrobiopterin biosynthesis enzymes-like"/>
    <property type="match status" value="1"/>
</dbReference>
<dbReference type="GO" id="GO:0046656">
    <property type="term" value="P:folic acid biosynthetic process"/>
    <property type="evidence" value="ECO:0007669"/>
    <property type="project" value="UniProtKB-UniRule"/>
</dbReference>
<dbReference type="Pfam" id="PF02152">
    <property type="entry name" value="FolB"/>
    <property type="match status" value="1"/>
</dbReference>
<organism evidence="10 11">
    <name type="scientific">Marinospirillum celere</name>
    <dbReference type="NCBI Taxonomy" id="1122252"/>
    <lineage>
        <taxon>Bacteria</taxon>
        <taxon>Pseudomonadati</taxon>
        <taxon>Pseudomonadota</taxon>
        <taxon>Gammaproteobacteria</taxon>
        <taxon>Oceanospirillales</taxon>
        <taxon>Oceanospirillaceae</taxon>
        <taxon>Marinospirillum</taxon>
    </lineage>
</organism>
<dbReference type="NCBIfam" id="TIGR00526">
    <property type="entry name" value="folB_dom"/>
    <property type="match status" value="1"/>
</dbReference>
<keyword evidence="7 8" id="KW-0456">Lyase</keyword>
<reference evidence="10 11" key="1">
    <citation type="submission" date="2016-10" db="EMBL/GenBank/DDBJ databases">
        <authorList>
            <person name="de Groot N.N."/>
        </authorList>
    </citation>
    <scope>NUCLEOTIDE SEQUENCE [LARGE SCALE GENOMIC DNA]</scope>
    <source>
        <strain evidence="10 11">DSM 18438</strain>
    </source>
</reference>
<comment type="function">
    <text evidence="8">Catalyzes the conversion of 7,8-dihydroneopterin to 6-hydroxymethyl-7,8-dihydropterin.</text>
</comment>
<comment type="similarity">
    <text evidence="4 8">Belongs to the DHNA family.</text>
</comment>
<dbReference type="InterPro" id="IPR006156">
    <property type="entry name" value="Dihydroneopterin_aldolase"/>
</dbReference>
<dbReference type="GO" id="GO:0046654">
    <property type="term" value="P:tetrahydrofolate biosynthetic process"/>
    <property type="evidence" value="ECO:0007669"/>
    <property type="project" value="UniProtKB-UniRule"/>
</dbReference>
<dbReference type="EC" id="4.1.2.25" evidence="8"/>
<dbReference type="RefSeq" id="WP_091961739.1">
    <property type="nucleotide sequence ID" value="NZ_FOLH01000003.1"/>
</dbReference>
<dbReference type="AlphaFoldDB" id="A0A1I1GSE5"/>
<evidence type="ECO:0000256" key="5">
    <source>
        <dbReference type="ARBA" id="ARBA00022909"/>
    </source>
</evidence>
<keyword evidence="6" id="KW-0413">Isomerase</keyword>
<dbReference type="InterPro" id="IPR043133">
    <property type="entry name" value="GTP-CH-I_C/QueF"/>
</dbReference>
<dbReference type="GO" id="GO:0004150">
    <property type="term" value="F:dihydroneopterin aldolase activity"/>
    <property type="evidence" value="ECO:0007669"/>
    <property type="project" value="UniProtKB-UniRule"/>
</dbReference>
<dbReference type="Proteomes" id="UP000199058">
    <property type="component" value="Unassembled WGS sequence"/>
</dbReference>
<evidence type="ECO:0000256" key="2">
    <source>
        <dbReference type="ARBA" id="ARBA00001353"/>
    </source>
</evidence>
<dbReference type="GO" id="GO:0016853">
    <property type="term" value="F:isomerase activity"/>
    <property type="evidence" value="ECO:0007669"/>
    <property type="project" value="UniProtKB-KW"/>
</dbReference>
<name>A0A1I1GSE5_9GAMM</name>
<dbReference type="FunFam" id="3.30.1130.10:FF:000002">
    <property type="entry name" value="7,8-dihydroneopterin aldolase"/>
    <property type="match status" value="1"/>
</dbReference>
<dbReference type="Gene3D" id="3.30.1130.10">
    <property type="match status" value="1"/>
</dbReference>
<dbReference type="PANTHER" id="PTHR42844">
    <property type="entry name" value="DIHYDRONEOPTERIN ALDOLASE 1-RELATED"/>
    <property type="match status" value="1"/>
</dbReference>
<dbReference type="SMART" id="SM00905">
    <property type="entry name" value="FolB"/>
    <property type="match status" value="1"/>
</dbReference>
<dbReference type="OrthoDB" id="9810587at2"/>
<dbReference type="UniPathway" id="UPA00077">
    <property type="reaction ID" value="UER00154"/>
</dbReference>
<comment type="catalytic activity">
    <reaction evidence="1">
        <text>7,8-dihydroneopterin = 7,8-dihydromonapterin</text>
        <dbReference type="Rhea" id="RHEA:45328"/>
        <dbReference type="ChEBI" id="CHEBI:17001"/>
        <dbReference type="ChEBI" id="CHEBI:71175"/>
        <dbReference type="EC" id="5.1.99.8"/>
    </reaction>
</comment>
<evidence type="ECO:0000313" key="11">
    <source>
        <dbReference type="Proteomes" id="UP000199058"/>
    </source>
</evidence>
<sequence>MADRIFITNLTFLAGIGVFEWEKGIQQKLELDVEMLTDIRPAALSQDLQATLDYAAISQRLVAYSQAQHHDLIETLAENLATLLLEEFNIRQLTLTLRKPDAVPAASSVGVTITRPLEVKVDA</sequence>
<evidence type="ECO:0000313" key="10">
    <source>
        <dbReference type="EMBL" id="SFC14574.1"/>
    </source>
</evidence>
<dbReference type="STRING" id="1122252.SAMN05660443_1609"/>
<accession>A0A1I1GSE5</accession>
<dbReference type="PANTHER" id="PTHR42844:SF1">
    <property type="entry name" value="DIHYDRONEOPTERIN ALDOLASE 1-RELATED"/>
    <property type="match status" value="1"/>
</dbReference>
<evidence type="ECO:0000259" key="9">
    <source>
        <dbReference type="SMART" id="SM00905"/>
    </source>
</evidence>
<protein>
    <recommendedName>
        <fullName evidence="8">7,8-dihydroneopterin aldolase</fullName>
        <ecNumber evidence="8">4.1.2.25</ecNumber>
    </recommendedName>
</protein>
<evidence type="ECO:0000256" key="6">
    <source>
        <dbReference type="ARBA" id="ARBA00023235"/>
    </source>
</evidence>
<dbReference type="EMBL" id="FOLH01000003">
    <property type="protein sequence ID" value="SFC14574.1"/>
    <property type="molecule type" value="Genomic_DNA"/>
</dbReference>
<evidence type="ECO:0000256" key="8">
    <source>
        <dbReference type="RuleBase" id="RU362079"/>
    </source>
</evidence>
<keyword evidence="11" id="KW-1185">Reference proteome</keyword>
<comment type="catalytic activity">
    <reaction evidence="2 8">
        <text>7,8-dihydroneopterin = 6-hydroxymethyl-7,8-dihydropterin + glycolaldehyde</text>
        <dbReference type="Rhea" id="RHEA:10540"/>
        <dbReference type="ChEBI" id="CHEBI:17001"/>
        <dbReference type="ChEBI" id="CHEBI:17071"/>
        <dbReference type="ChEBI" id="CHEBI:44841"/>
        <dbReference type="EC" id="4.1.2.25"/>
    </reaction>
</comment>
<feature type="domain" description="Dihydroneopterin aldolase/epimerase" evidence="9">
    <location>
        <begin position="5"/>
        <end position="115"/>
    </location>
</feature>
<evidence type="ECO:0000256" key="3">
    <source>
        <dbReference type="ARBA" id="ARBA00005013"/>
    </source>
</evidence>
<dbReference type="NCBIfam" id="TIGR00525">
    <property type="entry name" value="folB"/>
    <property type="match status" value="1"/>
</dbReference>
<dbReference type="GO" id="GO:0005737">
    <property type="term" value="C:cytoplasm"/>
    <property type="evidence" value="ECO:0007669"/>
    <property type="project" value="TreeGrafter"/>
</dbReference>
<keyword evidence="5 8" id="KW-0289">Folate biosynthesis</keyword>
<proteinExistence type="inferred from homology"/>
<gene>
    <name evidence="10" type="ORF">SAMN05660443_1609</name>
</gene>
<dbReference type="InterPro" id="IPR006157">
    <property type="entry name" value="FolB_dom"/>
</dbReference>
<comment type="pathway">
    <text evidence="3 8">Cofactor biosynthesis; tetrahydrofolate biosynthesis; 2-amino-4-hydroxy-6-hydroxymethyl-7,8-dihydropteridine diphosphate from 7,8-dihydroneopterin triphosphate: step 3/4.</text>
</comment>
<evidence type="ECO:0000256" key="7">
    <source>
        <dbReference type="ARBA" id="ARBA00023239"/>
    </source>
</evidence>
<evidence type="ECO:0000256" key="4">
    <source>
        <dbReference type="ARBA" id="ARBA00005708"/>
    </source>
</evidence>
<evidence type="ECO:0000256" key="1">
    <source>
        <dbReference type="ARBA" id="ARBA00000693"/>
    </source>
</evidence>